<evidence type="ECO:0000256" key="1">
    <source>
        <dbReference type="ARBA" id="ARBA00022598"/>
    </source>
</evidence>
<evidence type="ECO:0000256" key="2">
    <source>
        <dbReference type="HAMAP-Rule" id="MF_01867"/>
    </source>
</evidence>
<protein>
    <recommendedName>
        <fullName evidence="2">Putative cysteine ligase BshC</fullName>
        <ecNumber evidence="2">6.-.-.-</ecNumber>
    </recommendedName>
</protein>
<comment type="function">
    <text evidence="2">Involved in bacillithiol (BSH) biosynthesis. May catalyze the last step of the pathway, the addition of cysteine to glucosamine malate (GlcN-Mal) to generate BSH.</text>
</comment>
<dbReference type="Pfam" id="PF24850">
    <property type="entry name" value="CC_BshC"/>
    <property type="match status" value="1"/>
</dbReference>
<name>A0A0Q3VJS6_9BACI</name>
<dbReference type="EMBL" id="LJIX01000006">
    <property type="protein sequence ID" value="KQL21879.1"/>
    <property type="molecule type" value="Genomic_DNA"/>
</dbReference>
<evidence type="ECO:0000313" key="6">
    <source>
        <dbReference type="Proteomes" id="UP000050996"/>
    </source>
</evidence>
<dbReference type="PATRIC" id="fig|1637975.4.peg.1919"/>
<dbReference type="HAMAP" id="MF_01867">
    <property type="entry name" value="BshC"/>
    <property type="match status" value="1"/>
</dbReference>
<evidence type="ECO:0000259" key="3">
    <source>
        <dbReference type="Pfam" id="PF10079"/>
    </source>
</evidence>
<evidence type="ECO:0000313" key="5">
    <source>
        <dbReference type="EMBL" id="KQL21879.1"/>
    </source>
</evidence>
<feature type="domain" description="Bacillithiol biosynthesis BshC C-terminal coiled-coil" evidence="4">
    <location>
        <begin position="385"/>
        <end position="543"/>
    </location>
</feature>
<dbReference type="InterPro" id="IPR055399">
    <property type="entry name" value="CC_BshC"/>
</dbReference>
<dbReference type="AlphaFoldDB" id="A0A0Q3VJS6"/>
<reference evidence="5 6" key="1">
    <citation type="submission" date="2015-09" db="EMBL/GenBank/DDBJ databases">
        <title>Genome sequencing project for genomic taxonomy and phylogenomics of Bacillus-like bacteria.</title>
        <authorList>
            <person name="Liu B."/>
            <person name="Wang J."/>
            <person name="Zhu Y."/>
            <person name="Liu G."/>
            <person name="Chen Q."/>
            <person name="Chen Z."/>
            <person name="Lan J."/>
            <person name="Che J."/>
            <person name="Ge C."/>
            <person name="Shi H."/>
            <person name="Pan Z."/>
            <person name="Liu X."/>
        </authorList>
    </citation>
    <scope>NUCLEOTIDE SEQUENCE [LARGE SCALE GENOMIC DNA]</scope>
    <source>
        <strain evidence="5 6">FJAT-18043</strain>
    </source>
</reference>
<dbReference type="GO" id="GO:0016874">
    <property type="term" value="F:ligase activity"/>
    <property type="evidence" value="ECO:0007669"/>
    <property type="project" value="UniProtKB-UniRule"/>
</dbReference>
<gene>
    <name evidence="2" type="primary">bshC</name>
    <name evidence="5" type="ORF">AN957_10650</name>
</gene>
<evidence type="ECO:0000259" key="4">
    <source>
        <dbReference type="Pfam" id="PF24850"/>
    </source>
</evidence>
<dbReference type="Proteomes" id="UP000050996">
    <property type="component" value="Unassembled WGS sequence"/>
</dbReference>
<comment type="similarity">
    <text evidence="2">Belongs to the BshC family.</text>
</comment>
<dbReference type="NCBIfam" id="TIGR03998">
    <property type="entry name" value="thiol_BshC"/>
    <property type="match status" value="1"/>
</dbReference>
<sequence length="544" mass="63709">MEILNLSLPATNRFATEYLEQTPEIQRYFHYRFNDHLEYEKRLTEIQQRSYMRNELAAHIEEYMDQFPTSEKVKVSIEKLKEENSTVIIGGQQAGILTGPLYTIHKIISIIALAKQKERELNVPVVPVFWIAGEDHDYQEVNHVFVERNNKIEKKIYPEKVLDKRMVSAIDLNHDLCYQWVEGIIKSFGETAYTKDLLLVFEKAIHESKTFVDFFAWIVMHLFKDSGLLIIDSGDENIRKLEKEFFIKQIKNCKEITKEVKAQQKVLKSNGFEHTIDISDQAANLFYYDRENHERILLDYDDENNLFIGRDGQIQLTIEQMLELAGEFPENLSNNVVTRPLMQEWIFPTLSFIAGPGEIAYWAELKQAFEWFELKMPPIVPRLNITLLDRSVETDMDELGLDLRETLIVGTEKKKRDFLQTLKDENLDKLFEKMKQDLLLNYGKLEAYVTTENKGLLPLLNKNQGKVFDQIVFMENKLEQSVQKKYEVVINKFERVENALWPAGSPQERTLNSFFFINQHGPTLISDLLNCSFIFDGTHKIIRI</sequence>
<keyword evidence="6" id="KW-1185">Reference proteome</keyword>
<comment type="caution">
    <text evidence="5">The sequence shown here is derived from an EMBL/GenBank/DDBJ whole genome shotgun (WGS) entry which is preliminary data.</text>
</comment>
<accession>A0A0Q3VJS6</accession>
<proteinExistence type="inferred from homology"/>
<dbReference type="EC" id="6.-.-.-" evidence="2"/>
<dbReference type="Pfam" id="PF10079">
    <property type="entry name" value="Rossmann-like_BshC"/>
    <property type="match status" value="1"/>
</dbReference>
<dbReference type="PIRSF" id="PIRSF012535">
    <property type="entry name" value="UCP012535"/>
    <property type="match status" value="1"/>
</dbReference>
<keyword evidence="1 2" id="KW-0436">Ligase</keyword>
<dbReference type="InterPro" id="IPR011199">
    <property type="entry name" value="Bacillithiol_biosynth_BshC"/>
</dbReference>
<organism evidence="5 6">
    <name type="scientific">Cytobacillus solani</name>
    <dbReference type="NCBI Taxonomy" id="1637975"/>
    <lineage>
        <taxon>Bacteria</taxon>
        <taxon>Bacillati</taxon>
        <taxon>Bacillota</taxon>
        <taxon>Bacilli</taxon>
        <taxon>Bacillales</taxon>
        <taxon>Bacillaceae</taxon>
        <taxon>Cytobacillus</taxon>
    </lineage>
</organism>
<dbReference type="InterPro" id="IPR055398">
    <property type="entry name" value="Rossmann-like_BshC"/>
</dbReference>
<feature type="domain" description="Bacillithiol biosynthesis BshC N-terminal Rossmann-like" evidence="3">
    <location>
        <begin position="1"/>
        <end position="383"/>
    </location>
</feature>
<dbReference type="STRING" id="1637975.AN957_10650"/>